<dbReference type="Pfam" id="PF02616">
    <property type="entry name" value="SMC_ScpA"/>
    <property type="match status" value="1"/>
</dbReference>
<evidence type="ECO:0000256" key="1">
    <source>
        <dbReference type="ARBA" id="ARBA00044777"/>
    </source>
</evidence>
<evidence type="ECO:0000313" key="3">
    <source>
        <dbReference type="EMBL" id="KID49469.1"/>
    </source>
</evidence>
<dbReference type="PANTHER" id="PTHR33969">
    <property type="entry name" value="SEGREGATION AND CONDENSATION PROTEIN A"/>
    <property type="match status" value="1"/>
</dbReference>
<feature type="coiled-coil region" evidence="2">
    <location>
        <begin position="37"/>
        <end position="96"/>
    </location>
</feature>
<dbReference type="EMBL" id="AUZI01000012">
    <property type="protein sequence ID" value="KID49469.1"/>
    <property type="molecule type" value="Genomic_DNA"/>
</dbReference>
<reference evidence="3 4" key="1">
    <citation type="submission" date="2013-08" db="EMBL/GenBank/DDBJ databases">
        <title>An opportunistic ruminal bacterium that causes liver abscesses in cattle.</title>
        <authorList>
            <person name="Benahmed F.H."/>
            <person name="Rasmussen M."/>
            <person name="Harbottle H."/>
            <person name="Soppet D."/>
            <person name="Nagaraja T.G."/>
            <person name="Davidson M."/>
        </authorList>
    </citation>
    <scope>NUCLEOTIDE SEQUENCE [LARGE SCALE GENOMIC DNA]</scope>
    <source>
        <strain evidence="3 4">B35</strain>
    </source>
</reference>
<dbReference type="PANTHER" id="PTHR33969:SF2">
    <property type="entry name" value="SEGREGATION AND CONDENSATION PROTEIN A"/>
    <property type="match status" value="1"/>
</dbReference>
<sequence length="228" mass="27483">MEVVLKLENFEGPLDLLLQLIEKKKVKIAEIQISELIDEYLELISQAKEENLQLKAEFLVVASELLEMKALSLLKLEKEKEREEELRGRLEEYKIFKELGIQLSLFEKEYNISYSRGEGRKIIKKINREYDLLHFGSSDLYRMYQKYSEQWEDKEYLELSLDKAYSLREEMDQLYLRIYQQEYSFSELFEFAENRMHLIYIFLAILELYKDGKIEIEREGVRKCLKAQ</sequence>
<name>A0A0B4EWZ6_9FUSO</name>
<dbReference type="RefSeq" id="WP_005953800.1">
    <property type="nucleotide sequence ID" value="NZ_AOJP01000001.1"/>
</dbReference>
<organism evidence="3 4">
    <name type="scientific">Fusobacterium necrophorum subsp. funduliforme B35</name>
    <dbReference type="NCBI Taxonomy" id="1226633"/>
    <lineage>
        <taxon>Bacteria</taxon>
        <taxon>Fusobacteriati</taxon>
        <taxon>Fusobacteriota</taxon>
        <taxon>Fusobacteriia</taxon>
        <taxon>Fusobacteriales</taxon>
        <taxon>Fusobacteriaceae</taxon>
        <taxon>Fusobacterium</taxon>
    </lineage>
</organism>
<protein>
    <recommendedName>
        <fullName evidence="1">Segregation and condensation protein A</fullName>
    </recommendedName>
</protein>
<dbReference type="Gene3D" id="6.10.250.2410">
    <property type="match status" value="1"/>
</dbReference>
<dbReference type="AlphaFoldDB" id="A0A0B4EWZ6"/>
<dbReference type="Proteomes" id="UP000031184">
    <property type="component" value="Unassembled WGS sequence"/>
</dbReference>
<comment type="caution">
    <text evidence="3">The sequence shown here is derived from an EMBL/GenBank/DDBJ whole genome shotgun (WGS) entry which is preliminary data.</text>
</comment>
<evidence type="ECO:0000256" key="2">
    <source>
        <dbReference type="SAM" id="Coils"/>
    </source>
</evidence>
<evidence type="ECO:0000313" key="4">
    <source>
        <dbReference type="Proteomes" id="UP000031184"/>
    </source>
</evidence>
<dbReference type="OrthoDB" id="9811016at2"/>
<dbReference type="InterPro" id="IPR003768">
    <property type="entry name" value="ScpA"/>
</dbReference>
<gene>
    <name evidence="3" type="ORF">C095_04790</name>
</gene>
<dbReference type="PATRIC" id="fig|1226633.4.peg.970"/>
<accession>A0A0B4EWZ6</accession>
<keyword evidence="2" id="KW-0175">Coiled coil</keyword>
<proteinExistence type="predicted"/>
<dbReference type="GeneID" id="75075867"/>